<evidence type="ECO:0000256" key="9">
    <source>
        <dbReference type="PIRSR" id="PIRSR000077-4"/>
    </source>
</evidence>
<reference evidence="11 12" key="1">
    <citation type="submission" date="2018-06" db="EMBL/GenBank/DDBJ databases">
        <title>Extensive metabolic versatility and redundancy in microbially diverse, dynamic hydrothermal sediments.</title>
        <authorList>
            <person name="Dombrowski N."/>
            <person name="Teske A."/>
            <person name="Baker B.J."/>
        </authorList>
    </citation>
    <scope>NUCLEOTIDE SEQUENCE [LARGE SCALE GENOMIC DNA]</scope>
    <source>
        <strain evidence="11">B19_G9</strain>
    </source>
</reference>
<sequence length="109" mass="12834">MGWVREVKADDFKKEVLESDKPVLIDFWAEWCVPCKKIEPIIEELSEEFKNHVKFLRLNVDENPSIAYEYEIRGIPTLVLFKDGKPVDRIVGLTSRKELSEKITRIKEK</sequence>
<dbReference type="InterPro" id="IPR017937">
    <property type="entry name" value="Thioredoxin_CS"/>
</dbReference>
<evidence type="ECO:0000313" key="11">
    <source>
        <dbReference type="EMBL" id="RLE13069.1"/>
    </source>
</evidence>
<proteinExistence type="inferred from homology"/>
<dbReference type="PROSITE" id="PS00194">
    <property type="entry name" value="THIOREDOXIN_1"/>
    <property type="match status" value="1"/>
</dbReference>
<dbReference type="PANTHER" id="PTHR45663:SF11">
    <property type="entry name" value="GEO12009P1"/>
    <property type="match status" value="1"/>
</dbReference>
<feature type="site" description="Contributes to redox potential value" evidence="8">
    <location>
        <position position="33"/>
    </location>
</feature>
<feature type="site" description="Contributes to redox potential value" evidence="8">
    <location>
        <position position="34"/>
    </location>
</feature>
<dbReference type="Proteomes" id="UP000267654">
    <property type="component" value="Unassembled WGS sequence"/>
</dbReference>
<feature type="domain" description="Thioredoxin" evidence="10">
    <location>
        <begin position="1"/>
        <end position="108"/>
    </location>
</feature>
<evidence type="ECO:0000256" key="4">
    <source>
        <dbReference type="ARBA" id="ARBA00023157"/>
    </source>
</evidence>
<name>A0A662DG10_UNCAE</name>
<dbReference type="NCBIfam" id="TIGR01068">
    <property type="entry name" value="thioredoxin"/>
    <property type="match status" value="1"/>
</dbReference>
<feature type="active site" description="Nucleophile" evidence="8">
    <location>
        <position position="32"/>
    </location>
</feature>
<dbReference type="CDD" id="cd02947">
    <property type="entry name" value="TRX_family"/>
    <property type="match status" value="1"/>
</dbReference>
<evidence type="ECO:0000256" key="1">
    <source>
        <dbReference type="ARBA" id="ARBA00008987"/>
    </source>
</evidence>
<gene>
    <name evidence="11" type="primary">trxA</name>
    <name evidence="11" type="ORF">DRI96_03555</name>
</gene>
<keyword evidence="2" id="KW-0813">Transport</keyword>
<dbReference type="InterPro" id="IPR005746">
    <property type="entry name" value="Thioredoxin"/>
</dbReference>
<dbReference type="PANTHER" id="PTHR45663">
    <property type="entry name" value="GEO12009P1"/>
    <property type="match status" value="1"/>
</dbReference>
<protein>
    <recommendedName>
        <fullName evidence="6 7">Thioredoxin</fullName>
    </recommendedName>
</protein>
<evidence type="ECO:0000259" key="10">
    <source>
        <dbReference type="PROSITE" id="PS51352"/>
    </source>
</evidence>
<comment type="similarity">
    <text evidence="1 7">Belongs to the thioredoxin family.</text>
</comment>
<evidence type="ECO:0000256" key="7">
    <source>
        <dbReference type="PIRNR" id="PIRNR000077"/>
    </source>
</evidence>
<feature type="disulfide bond" description="Redox-active" evidence="9">
    <location>
        <begin position="32"/>
        <end position="35"/>
    </location>
</feature>
<accession>A0A662DG10</accession>
<dbReference type="InterPro" id="IPR013766">
    <property type="entry name" value="Thioredoxin_domain"/>
</dbReference>
<comment type="caution">
    <text evidence="11">The sequence shown here is derived from an EMBL/GenBank/DDBJ whole genome shotgun (WGS) entry which is preliminary data.</text>
</comment>
<feature type="active site" description="Nucleophile" evidence="8">
    <location>
        <position position="35"/>
    </location>
</feature>
<dbReference type="AlphaFoldDB" id="A0A662DG10"/>
<dbReference type="PRINTS" id="PR00421">
    <property type="entry name" value="THIOREDOXIN"/>
</dbReference>
<organism evidence="11 12">
    <name type="scientific">Aerophobetes bacterium</name>
    <dbReference type="NCBI Taxonomy" id="2030807"/>
    <lineage>
        <taxon>Bacteria</taxon>
        <taxon>Candidatus Aerophobota</taxon>
    </lineage>
</organism>
<dbReference type="GO" id="GO:0015035">
    <property type="term" value="F:protein-disulfide reductase activity"/>
    <property type="evidence" value="ECO:0007669"/>
    <property type="project" value="UniProtKB-UniRule"/>
</dbReference>
<evidence type="ECO:0000256" key="8">
    <source>
        <dbReference type="PIRSR" id="PIRSR000077-1"/>
    </source>
</evidence>
<dbReference type="PIRSF" id="PIRSF000077">
    <property type="entry name" value="Thioredoxin"/>
    <property type="match status" value="1"/>
</dbReference>
<dbReference type="Pfam" id="PF00085">
    <property type="entry name" value="Thioredoxin"/>
    <property type="match status" value="1"/>
</dbReference>
<dbReference type="EMBL" id="QMQB01000112">
    <property type="protein sequence ID" value="RLE13069.1"/>
    <property type="molecule type" value="Genomic_DNA"/>
</dbReference>
<dbReference type="Gene3D" id="3.40.30.10">
    <property type="entry name" value="Glutaredoxin"/>
    <property type="match status" value="1"/>
</dbReference>
<evidence type="ECO:0000256" key="3">
    <source>
        <dbReference type="ARBA" id="ARBA00022982"/>
    </source>
</evidence>
<keyword evidence="5 9" id="KW-0676">Redox-active center</keyword>
<dbReference type="PROSITE" id="PS51352">
    <property type="entry name" value="THIOREDOXIN_2"/>
    <property type="match status" value="1"/>
</dbReference>
<evidence type="ECO:0000313" key="12">
    <source>
        <dbReference type="Proteomes" id="UP000267654"/>
    </source>
</evidence>
<evidence type="ECO:0000256" key="6">
    <source>
        <dbReference type="NCBIfam" id="TIGR01068"/>
    </source>
</evidence>
<dbReference type="FunFam" id="3.40.30.10:FF:000001">
    <property type="entry name" value="Thioredoxin"/>
    <property type="match status" value="1"/>
</dbReference>
<dbReference type="SUPFAM" id="SSF52833">
    <property type="entry name" value="Thioredoxin-like"/>
    <property type="match status" value="1"/>
</dbReference>
<evidence type="ECO:0000256" key="2">
    <source>
        <dbReference type="ARBA" id="ARBA00022448"/>
    </source>
</evidence>
<keyword evidence="3" id="KW-0249">Electron transport</keyword>
<keyword evidence="4 9" id="KW-1015">Disulfide bond</keyword>
<feature type="site" description="Deprotonates C-terminal active site Cys" evidence="8">
    <location>
        <position position="26"/>
    </location>
</feature>
<dbReference type="GO" id="GO:0005737">
    <property type="term" value="C:cytoplasm"/>
    <property type="evidence" value="ECO:0007669"/>
    <property type="project" value="TreeGrafter"/>
</dbReference>
<evidence type="ECO:0000256" key="5">
    <source>
        <dbReference type="ARBA" id="ARBA00023284"/>
    </source>
</evidence>
<dbReference type="InterPro" id="IPR036249">
    <property type="entry name" value="Thioredoxin-like_sf"/>
</dbReference>